<dbReference type="Proteomes" id="UP000291187">
    <property type="component" value="Unassembled WGS sequence"/>
</dbReference>
<protein>
    <submittedName>
        <fullName evidence="1">Uncharacterized protein</fullName>
    </submittedName>
</protein>
<gene>
    <name evidence="1" type="ORF">PG2071B_1568</name>
</gene>
<organism evidence="1 2">
    <name type="scientific">Bifidobacterium pseudolongum subsp. globosum</name>
    <dbReference type="NCBI Taxonomy" id="1690"/>
    <lineage>
        <taxon>Bacteria</taxon>
        <taxon>Bacillati</taxon>
        <taxon>Actinomycetota</taxon>
        <taxon>Actinomycetes</taxon>
        <taxon>Bifidobacteriales</taxon>
        <taxon>Bifidobacteriaceae</taxon>
        <taxon>Bifidobacterium</taxon>
    </lineage>
</organism>
<dbReference type="RefSeq" id="WP_129864717.1">
    <property type="nucleotide sequence ID" value="NZ_RYUM01000023.1"/>
</dbReference>
<dbReference type="AlphaFoldDB" id="A0A4V1Y229"/>
<accession>A0A4V1Y229</accession>
<comment type="caution">
    <text evidence="1">The sequence shown here is derived from an EMBL/GenBank/DDBJ whole genome shotgun (WGS) entry which is preliminary data.</text>
</comment>
<name>A0A4V1Y229_9BIFI</name>
<dbReference type="EMBL" id="RYUM01000023">
    <property type="protein sequence ID" value="RYQ16991.1"/>
    <property type="molecule type" value="Genomic_DNA"/>
</dbReference>
<evidence type="ECO:0000313" key="1">
    <source>
        <dbReference type="EMBL" id="RYQ16991.1"/>
    </source>
</evidence>
<proteinExistence type="predicted"/>
<sequence>MTAKTPHFEIPYPTTDDQIRLIPDQLKALATKVDTTMYGASVIHTTDLASIDTTDLQIGQQAYLTTSVLDEMAKAGTYYWYGRQWVRAAWDAMIFNLIANDSWELQTWQWQTNGQPYMYIRAVAKKNISVTDTNRTWNIATYAEDAYKPPAYCRFNAFTPSTHAADFGFTLSPDGLSIEAVRTGFTFNQYEILFAQMTWPCPSVGRMRYMTAK</sequence>
<reference evidence="1 2" key="1">
    <citation type="submission" date="2018-12" db="EMBL/GenBank/DDBJ databases">
        <title>Unveiling genomic diversity among members of the Bifidobacterium pseudolongum species, a widely distributed gut commensal of the animal kingdom.</title>
        <authorList>
            <person name="Lugli G.A."/>
            <person name="Duranti S."/>
            <person name="Albert K."/>
            <person name="Mancabelli L."/>
            <person name="Napoli S."/>
            <person name="Viappiani A."/>
            <person name="Anzalone R."/>
            <person name="Longhi G."/>
            <person name="Milani C."/>
            <person name="Turroni F."/>
            <person name="Alessandri G."/>
            <person name="Sela D.A."/>
            <person name="Van Sinderen D."/>
            <person name="Ventura M."/>
        </authorList>
    </citation>
    <scope>NUCLEOTIDE SEQUENCE [LARGE SCALE GENOMIC DNA]</scope>
    <source>
        <strain evidence="1 2">2071B</strain>
    </source>
</reference>
<evidence type="ECO:0000313" key="2">
    <source>
        <dbReference type="Proteomes" id="UP000291187"/>
    </source>
</evidence>